<evidence type="ECO:0000256" key="4">
    <source>
        <dbReference type="ARBA" id="ARBA00022989"/>
    </source>
</evidence>
<evidence type="ECO:0000256" key="1">
    <source>
        <dbReference type="ARBA" id="ARBA00004651"/>
    </source>
</evidence>
<reference evidence="10" key="1">
    <citation type="submission" date="2019-06" db="EMBL/GenBank/DDBJ databases">
        <title>Gordonia isolated from sludge of a wastewater treatment plant.</title>
        <authorList>
            <person name="Tamura T."/>
            <person name="Aoyama K."/>
            <person name="Kang Y."/>
            <person name="Saito S."/>
            <person name="Akiyama N."/>
            <person name="Yazawa K."/>
            <person name="Gonoi T."/>
            <person name="Mikami Y."/>
        </authorList>
    </citation>
    <scope>NUCLEOTIDE SEQUENCE [LARGE SCALE GENOMIC DNA]</scope>
    <source>
        <strain evidence="10">NBRC 107697</strain>
    </source>
</reference>
<dbReference type="GO" id="GO:0005886">
    <property type="term" value="C:plasma membrane"/>
    <property type="evidence" value="ECO:0007669"/>
    <property type="project" value="UniProtKB-SubCell"/>
</dbReference>
<dbReference type="PANTHER" id="PTHR36115:SF6">
    <property type="entry name" value="PROLINE-RICH ANTIGEN HOMOLOG"/>
    <property type="match status" value="1"/>
</dbReference>
<name>A0A7I9V0B6_9ACTN</name>
<evidence type="ECO:0000256" key="5">
    <source>
        <dbReference type="ARBA" id="ARBA00023136"/>
    </source>
</evidence>
<evidence type="ECO:0000256" key="3">
    <source>
        <dbReference type="ARBA" id="ARBA00022692"/>
    </source>
</evidence>
<comment type="caution">
    <text evidence="9">The sequence shown here is derived from an EMBL/GenBank/DDBJ whole genome shotgun (WGS) entry which is preliminary data.</text>
</comment>
<feature type="transmembrane region" description="Helical" evidence="7">
    <location>
        <begin position="51"/>
        <end position="70"/>
    </location>
</feature>
<dbReference type="InterPro" id="IPR016795">
    <property type="entry name" value="UCP021697"/>
</dbReference>
<dbReference type="EMBL" id="BJOU01000002">
    <property type="protein sequence ID" value="GED98549.1"/>
    <property type="molecule type" value="Genomic_DNA"/>
</dbReference>
<dbReference type="PIRSF" id="PIRSF021697">
    <property type="entry name" value="UCP021697"/>
    <property type="match status" value="1"/>
</dbReference>
<dbReference type="RefSeq" id="WP_161927954.1">
    <property type="nucleotide sequence ID" value="NZ_BJOU01000002.1"/>
</dbReference>
<evidence type="ECO:0000313" key="10">
    <source>
        <dbReference type="Proteomes" id="UP000444980"/>
    </source>
</evidence>
<comment type="subcellular location">
    <subcellularLocation>
        <location evidence="1">Cell membrane</location>
        <topology evidence="1">Multi-pass membrane protein</topology>
    </subcellularLocation>
</comment>
<dbReference type="Pfam" id="PF06271">
    <property type="entry name" value="RDD"/>
    <property type="match status" value="1"/>
</dbReference>
<dbReference type="InterPro" id="IPR010432">
    <property type="entry name" value="RDD"/>
</dbReference>
<sequence length="172" mass="18470">MGQQSGRRAAGSWLSGPRVDDVATKDNEYPGQDLGLPQSGPGALATGWRRVGGLLVDWLMAYAVAFFFVAGEPTIEAKINAIALPQLAVWFVVGVATVTLFGFTPGQYVVGLRVIRVDFEPTENASMRAAVGVLRAFVRQLLITVIVPALINDNNGRALHDRVTQTAVVHSR</sequence>
<dbReference type="AlphaFoldDB" id="A0A7I9V0B6"/>
<evidence type="ECO:0000256" key="2">
    <source>
        <dbReference type="ARBA" id="ARBA00022475"/>
    </source>
</evidence>
<protein>
    <recommendedName>
        <fullName evidence="8">RDD domain-containing protein</fullName>
    </recommendedName>
</protein>
<evidence type="ECO:0000313" key="9">
    <source>
        <dbReference type="EMBL" id="GED98549.1"/>
    </source>
</evidence>
<evidence type="ECO:0000259" key="8">
    <source>
        <dbReference type="Pfam" id="PF06271"/>
    </source>
</evidence>
<keyword evidence="2" id="KW-1003">Cell membrane</keyword>
<evidence type="ECO:0000256" key="6">
    <source>
        <dbReference type="SAM" id="MobiDB-lite"/>
    </source>
</evidence>
<gene>
    <name evidence="9" type="ORF">nbrc107697_25880</name>
</gene>
<proteinExistence type="predicted"/>
<keyword evidence="4 7" id="KW-1133">Transmembrane helix</keyword>
<keyword evidence="3 7" id="KW-0812">Transmembrane</keyword>
<dbReference type="InterPro" id="IPR051791">
    <property type="entry name" value="Pra-immunoreactive"/>
</dbReference>
<keyword evidence="5 7" id="KW-0472">Membrane</keyword>
<feature type="region of interest" description="Disordered" evidence="6">
    <location>
        <begin position="1"/>
        <end position="20"/>
    </location>
</feature>
<accession>A0A7I9V0B6</accession>
<keyword evidence="10" id="KW-1185">Reference proteome</keyword>
<dbReference type="Proteomes" id="UP000444980">
    <property type="component" value="Unassembled WGS sequence"/>
</dbReference>
<dbReference type="OrthoDB" id="5187110at2"/>
<organism evidence="9 10">
    <name type="scientific">Gordonia crocea</name>
    <dbReference type="NCBI Taxonomy" id="589162"/>
    <lineage>
        <taxon>Bacteria</taxon>
        <taxon>Bacillati</taxon>
        <taxon>Actinomycetota</taxon>
        <taxon>Actinomycetes</taxon>
        <taxon>Mycobacteriales</taxon>
        <taxon>Gordoniaceae</taxon>
        <taxon>Gordonia</taxon>
    </lineage>
</organism>
<dbReference type="PANTHER" id="PTHR36115">
    <property type="entry name" value="PROLINE-RICH ANTIGEN HOMOLOG-RELATED"/>
    <property type="match status" value="1"/>
</dbReference>
<evidence type="ECO:0000256" key="7">
    <source>
        <dbReference type="SAM" id="Phobius"/>
    </source>
</evidence>
<feature type="domain" description="RDD" evidence="8">
    <location>
        <begin position="45"/>
        <end position="164"/>
    </location>
</feature>
<feature type="transmembrane region" description="Helical" evidence="7">
    <location>
        <begin position="82"/>
        <end position="103"/>
    </location>
</feature>